<accession>A0AAN7B5D9</accession>
<keyword evidence="1" id="KW-0472">Membrane</keyword>
<comment type="caution">
    <text evidence="2">The sequence shown here is derived from an EMBL/GenBank/DDBJ whole genome shotgun (WGS) entry which is preliminary data.</text>
</comment>
<sequence length="101" mass="11708">MIGYACYMIYIVSKHFAHLLTFLYVNQRAGVEARCYCMGIFYLNVFLPCYDAVRELCLDIYAAIFPFISNTSIQLIFCSALLRTHYKKPAVIWALICVFLI</sequence>
<gene>
    <name evidence="2" type="ORF">QBC37DRAFT_23572</name>
</gene>
<name>A0AAN7B5D9_9PEZI</name>
<reference evidence="2" key="2">
    <citation type="submission" date="2023-05" db="EMBL/GenBank/DDBJ databases">
        <authorList>
            <consortium name="Lawrence Berkeley National Laboratory"/>
            <person name="Steindorff A."/>
            <person name="Hensen N."/>
            <person name="Bonometti L."/>
            <person name="Westerberg I."/>
            <person name="Brannstrom I.O."/>
            <person name="Guillou S."/>
            <person name="Cros-Aarteil S."/>
            <person name="Calhoun S."/>
            <person name="Haridas S."/>
            <person name="Kuo A."/>
            <person name="Mondo S."/>
            <person name="Pangilinan J."/>
            <person name="Riley R."/>
            <person name="Labutti K."/>
            <person name="Andreopoulos B."/>
            <person name="Lipzen A."/>
            <person name="Chen C."/>
            <person name="Yanf M."/>
            <person name="Daum C."/>
            <person name="Ng V."/>
            <person name="Clum A."/>
            <person name="Ohm R."/>
            <person name="Martin F."/>
            <person name="Silar P."/>
            <person name="Natvig D."/>
            <person name="Lalanne C."/>
            <person name="Gautier V."/>
            <person name="Ament-Velasquez S.L."/>
            <person name="Kruys A."/>
            <person name="Hutchinson M.I."/>
            <person name="Powell A.J."/>
            <person name="Barry K."/>
            <person name="Miller A.N."/>
            <person name="Grigoriev I.V."/>
            <person name="Debuchy R."/>
            <person name="Gladieux P."/>
            <person name="Thoren M.H."/>
            <person name="Johannesson H."/>
        </authorList>
    </citation>
    <scope>NUCLEOTIDE SEQUENCE</scope>
    <source>
        <strain evidence="2">PSN293</strain>
    </source>
</reference>
<evidence type="ECO:0000313" key="2">
    <source>
        <dbReference type="EMBL" id="KAK4210924.1"/>
    </source>
</evidence>
<evidence type="ECO:0000313" key="3">
    <source>
        <dbReference type="Proteomes" id="UP001301769"/>
    </source>
</evidence>
<keyword evidence="3" id="KW-1185">Reference proteome</keyword>
<feature type="transmembrane region" description="Helical" evidence="1">
    <location>
        <begin position="60"/>
        <end position="82"/>
    </location>
</feature>
<dbReference type="AlphaFoldDB" id="A0AAN7B5D9"/>
<dbReference type="Proteomes" id="UP001301769">
    <property type="component" value="Unassembled WGS sequence"/>
</dbReference>
<dbReference type="EMBL" id="MU858162">
    <property type="protein sequence ID" value="KAK4210924.1"/>
    <property type="molecule type" value="Genomic_DNA"/>
</dbReference>
<protein>
    <submittedName>
        <fullName evidence="2">Uncharacterized protein</fullName>
    </submittedName>
</protein>
<evidence type="ECO:0000256" key="1">
    <source>
        <dbReference type="SAM" id="Phobius"/>
    </source>
</evidence>
<keyword evidence="1" id="KW-1133">Transmembrane helix</keyword>
<reference evidence="2" key="1">
    <citation type="journal article" date="2023" name="Mol. Phylogenet. Evol.">
        <title>Genome-scale phylogeny and comparative genomics of the fungal order Sordariales.</title>
        <authorList>
            <person name="Hensen N."/>
            <person name="Bonometti L."/>
            <person name="Westerberg I."/>
            <person name="Brannstrom I.O."/>
            <person name="Guillou S."/>
            <person name="Cros-Aarteil S."/>
            <person name="Calhoun S."/>
            <person name="Haridas S."/>
            <person name="Kuo A."/>
            <person name="Mondo S."/>
            <person name="Pangilinan J."/>
            <person name="Riley R."/>
            <person name="LaButti K."/>
            <person name="Andreopoulos B."/>
            <person name="Lipzen A."/>
            <person name="Chen C."/>
            <person name="Yan M."/>
            <person name="Daum C."/>
            <person name="Ng V."/>
            <person name="Clum A."/>
            <person name="Steindorff A."/>
            <person name="Ohm R.A."/>
            <person name="Martin F."/>
            <person name="Silar P."/>
            <person name="Natvig D.O."/>
            <person name="Lalanne C."/>
            <person name="Gautier V."/>
            <person name="Ament-Velasquez S.L."/>
            <person name="Kruys A."/>
            <person name="Hutchinson M.I."/>
            <person name="Powell A.J."/>
            <person name="Barry K."/>
            <person name="Miller A.N."/>
            <person name="Grigoriev I.V."/>
            <person name="Debuchy R."/>
            <person name="Gladieux P."/>
            <person name="Hiltunen Thoren M."/>
            <person name="Johannesson H."/>
        </authorList>
    </citation>
    <scope>NUCLEOTIDE SEQUENCE</scope>
    <source>
        <strain evidence="2">PSN293</strain>
    </source>
</reference>
<keyword evidence="1" id="KW-0812">Transmembrane</keyword>
<organism evidence="2 3">
    <name type="scientific">Rhypophila decipiens</name>
    <dbReference type="NCBI Taxonomy" id="261697"/>
    <lineage>
        <taxon>Eukaryota</taxon>
        <taxon>Fungi</taxon>
        <taxon>Dikarya</taxon>
        <taxon>Ascomycota</taxon>
        <taxon>Pezizomycotina</taxon>
        <taxon>Sordariomycetes</taxon>
        <taxon>Sordariomycetidae</taxon>
        <taxon>Sordariales</taxon>
        <taxon>Naviculisporaceae</taxon>
        <taxon>Rhypophila</taxon>
    </lineage>
</organism>
<proteinExistence type="predicted"/>